<dbReference type="Gene3D" id="3.90.640.10">
    <property type="entry name" value="Actin, Chain A, domain 4"/>
    <property type="match status" value="1"/>
</dbReference>
<dbReference type="KEGG" id="tle:Tlet_1054"/>
<evidence type="ECO:0000256" key="2">
    <source>
        <dbReference type="ARBA" id="ARBA00022618"/>
    </source>
</evidence>
<evidence type="ECO:0000256" key="1">
    <source>
        <dbReference type="ARBA" id="ARBA00022475"/>
    </source>
</evidence>
<feature type="domain" description="SHS2" evidence="6">
    <location>
        <begin position="7"/>
        <end position="188"/>
    </location>
</feature>
<dbReference type="OrthoDB" id="41437at2"/>
<comment type="similarity">
    <text evidence="5">Belongs to the FtsA/MreB family.</text>
</comment>
<dbReference type="InterPro" id="IPR020823">
    <property type="entry name" value="Cell_div_FtsA"/>
</dbReference>
<organism evidence="7 8">
    <name type="scientific">Pseudothermotoga lettingae (strain ATCC BAA-301 / DSM 14385 / NBRC 107922 / TMO)</name>
    <name type="common">Thermotoga lettingae</name>
    <dbReference type="NCBI Taxonomy" id="416591"/>
    <lineage>
        <taxon>Bacteria</taxon>
        <taxon>Thermotogati</taxon>
        <taxon>Thermotogota</taxon>
        <taxon>Thermotogae</taxon>
        <taxon>Thermotogales</taxon>
        <taxon>Thermotogaceae</taxon>
        <taxon>Pseudothermotoga</taxon>
    </lineage>
</organism>
<reference evidence="7 8" key="1">
    <citation type="submission" date="2007-08" db="EMBL/GenBank/DDBJ databases">
        <title>Complete sequence of Thermotoga lettingae TMO.</title>
        <authorList>
            <consortium name="US DOE Joint Genome Institute"/>
            <person name="Copeland A."/>
            <person name="Lucas S."/>
            <person name="Lapidus A."/>
            <person name="Barry K."/>
            <person name="Glavina del Rio T."/>
            <person name="Dalin E."/>
            <person name="Tice H."/>
            <person name="Pitluck S."/>
            <person name="Foster B."/>
            <person name="Bruce D."/>
            <person name="Schmutz J."/>
            <person name="Larimer F."/>
            <person name="Land M."/>
            <person name="Hauser L."/>
            <person name="Kyrpides N."/>
            <person name="Mikhailova N."/>
            <person name="Nelson K."/>
            <person name="Gogarten J.P."/>
            <person name="Noll K."/>
            <person name="Richardson P."/>
        </authorList>
    </citation>
    <scope>NUCLEOTIDE SEQUENCE [LARGE SCALE GENOMIC DNA]</scope>
    <source>
        <strain evidence="8">ATCC BAA-301 / DSM 14385 / NBRC 107922 / TMO</strain>
    </source>
</reference>
<keyword evidence="8" id="KW-1185">Reference proteome</keyword>
<dbReference type="NCBIfam" id="TIGR01174">
    <property type="entry name" value="ftsA"/>
    <property type="match status" value="1"/>
</dbReference>
<evidence type="ECO:0000256" key="5">
    <source>
        <dbReference type="PIRNR" id="PIRNR003101"/>
    </source>
</evidence>
<dbReference type="PANTHER" id="PTHR32432">
    <property type="entry name" value="CELL DIVISION PROTEIN FTSA-RELATED"/>
    <property type="match status" value="1"/>
</dbReference>
<keyword evidence="1" id="KW-1003">Cell membrane</keyword>
<comment type="function">
    <text evidence="5">Cell division protein that is involved in the assembly of the Z ring. May serve as a membrane anchor for the Z ring.</text>
</comment>
<dbReference type="InterPro" id="IPR003494">
    <property type="entry name" value="SHS2_FtsA"/>
</dbReference>
<keyword evidence="4 5" id="KW-0131">Cell cycle</keyword>
<proteinExistence type="inferred from homology"/>
<evidence type="ECO:0000313" key="7">
    <source>
        <dbReference type="EMBL" id="ABV33619.1"/>
    </source>
</evidence>
<dbReference type="eggNOG" id="COG0849">
    <property type="taxonomic scope" value="Bacteria"/>
</dbReference>
<dbReference type="InterPro" id="IPR043129">
    <property type="entry name" value="ATPase_NBD"/>
</dbReference>
<dbReference type="SUPFAM" id="SSF53067">
    <property type="entry name" value="Actin-like ATPase domain"/>
    <property type="match status" value="2"/>
</dbReference>
<dbReference type="GO" id="GO:0051301">
    <property type="term" value="P:cell division"/>
    <property type="evidence" value="ECO:0007669"/>
    <property type="project" value="UniProtKB-KW"/>
</dbReference>
<dbReference type="GO" id="GO:0009898">
    <property type="term" value="C:cytoplasmic side of plasma membrane"/>
    <property type="evidence" value="ECO:0007669"/>
    <property type="project" value="TreeGrafter"/>
</dbReference>
<dbReference type="PANTHER" id="PTHR32432:SF4">
    <property type="entry name" value="CELL DIVISION PROTEIN FTSA"/>
    <property type="match status" value="1"/>
</dbReference>
<dbReference type="Gene3D" id="3.30.420.40">
    <property type="match status" value="2"/>
</dbReference>
<dbReference type="Pfam" id="PF02491">
    <property type="entry name" value="SHS2_FTSA"/>
    <property type="match status" value="1"/>
</dbReference>
<evidence type="ECO:0000256" key="3">
    <source>
        <dbReference type="ARBA" id="ARBA00023136"/>
    </source>
</evidence>
<dbReference type="RefSeq" id="WP_012003100.1">
    <property type="nucleotide sequence ID" value="NC_009828.1"/>
</dbReference>
<dbReference type="Proteomes" id="UP000002016">
    <property type="component" value="Chromosome"/>
</dbReference>
<dbReference type="GO" id="GO:0032153">
    <property type="term" value="C:cell division site"/>
    <property type="evidence" value="ECO:0007669"/>
    <property type="project" value="TreeGrafter"/>
</dbReference>
<dbReference type="InterPro" id="IPR050696">
    <property type="entry name" value="FtsA/MreB"/>
</dbReference>
<protein>
    <recommendedName>
        <fullName evidence="5">Cell division protein FtsA</fullName>
    </recommendedName>
</protein>
<dbReference type="SMART" id="SM00842">
    <property type="entry name" value="FtsA"/>
    <property type="match status" value="1"/>
</dbReference>
<keyword evidence="2 5" id="KW-0132">Cell division</keyword>
<dbReference type="STRING" id="416591.Tlet_1054"/>
<accession>A8F635</accession>
<dbReference type="EMBL" id="CP000812">
    <property type="protein sequence ID" value="ABV33619.1"/>
    <property type="molecule type" value="Genomic_DNA"/>
</dbReference>
<evidence type="ECO:0000256" key="4">
    <source>
        <dbReference type="ARBA" id="ARBA00023306"/>
    </source>
</evidence>
<dbReference type="AlphaFoldDB" id="A8F635"/>
<dbReference type="PIRSF" id="PIRSF003101">
    <property type="entry name" value="FtsA"/>
    <property type="match status" value="1"/>
</dbReference>
<name>A8F635_PSELT</name>
<dbReference type="HOGENOM" id="CLU_037850_4_1_0"/>
<sequence>MRKSETYVSIDIGSYSIKGLVVSKTPEGYELAVHSTTHSRGIDSGEIKDVIAFRESFNQMLSQIDEVVNLNRASVIISTSCGRFSLHEVSKEMNISESEKRTIDENVIDSLRQSIIENFGDSYQVLHIYPKRYMIDRSKAVFNPLGMLANHLQMDVTTVTIDKSTNALYEFLQDLIPVDFDFASSLITASEGVLTDNEKEDGVCVVKLGHSSSAIVIFGMGVPIRFETVSLGMKNVIKDISIVFNTSLEEAERLLKTHGNAMYGDMAFDQQEVEFRGLDGRTIRSISKNDLAKVIHARLREILTKVKRVYKETIMTIPEFSTKGLPGGVVLLGGGAKVPRLLDLALDVFKNPVRIGTYNTSTNVVINNSEEILDDPSYVSAFGGFISLIQEEKNLELPVAKYQKKEVAQGFFKRLVEIFKNLW</sequence>
<reference evidence="7 8" key="2">
    <citation type="journal article" date="2009" name="Proc. Natl. Acad. Sci. U.S.A.">
        <title>On the chimeric nature, thermophilic origin, and phylogenetic placement of the Thermotogales.</title>
        <authorList>
            <person name="Zhaxybayeva O."/>
            <person name="Swithers K.S."/>
            <person name="Lapierre P."/>
            <person name="Fournier G.P."/>
            <person name="Bickhart D.M."/>
            <person name="DeBoy R.T."/>
            <person name="Nelson K.E."/>
            <person name="Nesbo C.L."/>
            <person name="Doolittle W.F."/>
            <person name="Gogarten J.P."/>
            <person name="Noll K.M."/>
        </authorList>
    </citation>
    <scope>NUCLEOTIDE SEQUENCE [LARGE SCALE GENOMIC DNA]</scope>
    <source>
        <strain evidence="8">ATCC BAA-301 / DSM 14385 / NBRC 107922 / TMO</strain>
    </source>
</reference>
<evidence type="ECO:0000313" key="8">
    <source>
        <dbReference type="Proteomes" id="UP000002016"/>
    </source>
</evidence>
<gene>
    <name evidence="7" type="ordered locus">Tlet_1054</name>
</gene>
<comment type="subunit">
    <text evidence="5">Interacts with FtsZ.</text>
</comment>
<keyword evidence="3" id="KW-0472">Membrane</keyword>
<evidence type="ECO:0000259" key="6">
    <source>
        <dbReference type="SMART" id="SM00842"/>
    </source>
</evidence>
<dbReference type="Pfam" id="PF14450">
    <property type="entry name" value="FtsA"/>
    <property type="match status" value="1"/>
</dbReference>